<dbReference type="RefSeq" id="WP_112130074.1">
    <property type="nucleotide sequence ID" value="NZ_QMBQ01000009.1"/>
</dbReference>
<evidence type="ECO:0000313" key="3">
    <source>
        <dbReference type="EMBL" id="RAZ72866.1"/>
    </source>
</evidence>
<dbReference type="Pfam" id="PF07221">
    <property type="entry name" value="GlcNAc_2-epim"/>
    <property type="match status" value="1"/>
</dbReference>
<evidence type="ECO:0000313" key="4">
    <source>
        <dbReference type="Proteomes" id="UP000251956"/>
    </source>
</evidence>
<dbReference type="InterPro" id="IPR010819">
    <property type="entry name" value="AGE/CE"/>
</dbReference>
<comment type="caution">
    <text evidence="3">The sequence shown here is derived from an EMBL/GenBank/DDBJ whole genome shotgun (WGS) entry which is preliminary data.</text>
</comment>
<comment type="similarity">
    <text evidence="1">Belongs to the N-acylglucosamine 2-epimerase family.</text>
</comment>
<keyword evidence="4" id="KW-1185">Reference proteome</keyword>
<dbReference type="EMBL" id="QMBQ01000009">
    <property type="protein sequence ID" value="RAZ72866.1"/>
    <property type="molecule type" value="Genomic_DNA"/>
</dbReference>
<dbReference type="InterPro" id="IPR008928">
    <property type="entry name" value="6-hairpin_glycosidase_sf"/>
</dbReference>
<organism evidence="3 4">
    <name type="scientific">Mesorhizobium atlanticum</name>
    <dbReference type="NCBI Taxonomy" id="2233532"/>
    <lineage>
        <taxon>Bacteria</taxon>
        <taxon>Pseudomonadati</taxon>
        <taxon>Pseudomonadota</taxon>
        <taxon>Alphaproteobacteria</taxon>
        <taxon>Hyphomicrobiales</taxon>
        <taxon>Phyllobacteriaceae</taxon>
        <taxon>Mesorhizobium</taxon>
    </lineage>
</organism>
<reference evidence="4" key="1">
    <citation type="submission" date="2018-06" db="EMBL/GenBank/DDBJ databases">
        <authorList>
            <person name="Helene L.C."/>
            <person name="Dall'Agnol R."/>
            <person name="Delamuta J.R."/>
            <person name="Hungria M."/>
        </authorList>
    </citation>
    <scope>NUCLEOTIDE SEQUENCE [LARGE SCALE GENOMIC DNA]</scope>
    <source>
        <strain evidence="4">CNPSo 3140</strain>
    </source>
</reference>
<gene>
    <name evidence="3" type="ORF">DPM35_26045</name>
</gene>
<dbReference type="CDD" id="cd00249">
    <property type="entry name" value="AGE"/>
    <property type="match status" value="1"/>
</dbReference>
<evidence type="ECO:0000256" key="2">
    <source>
        <dbReference type="ARBA" id="ARBA00023235"/>
    </source>
</evidence>
<dbReference type="OrthoDB" id="9806359at2"/>
<proteinExistence type="inferred from homology"/>
<reference evidence="3 4" key="2">
    <citation type="submission" date="2018-07" db="EMBL/GenBank/DDBJ databases">
        <title>Diversity of Mesorhizobium strains in Brazil.</title>
        <authorList>
            <person name="Helene L.C.F."/>
            <person name="Dall'Agnol R."/>
            <person name="Delamuta J.R.M."/>
            <person name="Hungria M."/>
        </authorList>
    </citation>
    <scope>NUCLEOTIDE SEQUENCE [LARGE SCALE GENOMIC DNA]</scope>
    <source>
        <strain evidence="3 4">CNPSo 3140</strain>
    </source>
</reference>
<dbReference type="InterPro" id="IPR012341">
    <property type="entry name" value="6hp_glycosidase-like_sf"/>
</dbReference>
<dbReference type="SUPFAM" id="SSF48208">
    <property type="entry name" value="Six-hairpin glycosidases"/>
    <property type="match status" value="1"/>
</dbReference>
<dbReference type="GO" id="GO:0005975">
    <property type="term" value="P:carbohydrate metabolic process"/>
    <property type="evidence" value="ECO:0007669"/>
    <property type="project" value="InterPro"/>
</dbReference>
<evidence type="ECO:0000256" key="1">
    <source>
        <dbReference type="ARBA" id="ARBA00008558"/>
    </source>
</evidence>
<dbReference type="AlphaFoldDB" id="A0A330GPL2"/>
<accession>A0A330GPL2</accession>
<dbReference type="Gene3D" id="1.50.10.10">
    <property type="match status" value="1"/>
</dbReference>
<name>A0A330GPL2_9HYPH</name>
<protein>
    <submittedName>
        <fullName evidence="3">AGE family epimerase/isomerase</fullName>
    </submittedName>
</protein>
<sequence length="427" mass="48754">MPEFSFTSSSPGAWRDAPWHRSWLTKQANILFGLFDPVAINPRGGFFDLDATGKPLPGKAVRPIHTTARAVHCYVIASLLGRPGSDRMIDHGMQYLWHGHRDGKHGGYMWSLDDDGPKDASKQGYGHAFVLLAASSAKLVGHPLADRMLADVTTVLNDRFWEEQHGAIAEEFERDWTPMRGYRGQNSNMHLTEALMAAYEATADQEYLRKAERIADLIINRRARECDFRVAEHFDERWAIDRSYRAVNEMFRPSGTTPGHWLEWARLALQLWVLGGKKHDWMPSAAEMLFRRSVELAWDGTKGGFFYTLDWADKPSFRFKPWWPIAEAAGAASFLAEHRPSAFHEEWYRRIWNTIAEAYIDREHGGWFEELDEQLRPAHSLFVGKADLYHALQACLIPLYPAQGSLTNMIRQRYDASSSKTSIDGDV</sequence>
<dbReference type="GO" id="GO:0016853">
    <property type="term" value="F:isomerase activity"/>
    <property type="evidence" value="ECO:0007669"/>
    <property type="project" value="UniProtKB-KW"/>
</dbReference>
<dbReference type="Proteomes" id="UP000251956">
    <property type="component" value="Unassembled WGS sequence"/>
</dbReference>
<dbReference type="PANTHER" id="PTHR15108">
    <property type="entry name" value="N-ACYLGLUCOSAMINE-2-EPIMERASE"/>
    <property type="match status" value="1"/>
</dbReference>
<dbReference type="InterPro" id="IPR034116">
    <property type="entry name" value="AGE_dom"/>
</dbReference>
<keyword evidence="2 3" id="KW-0413">Isomerase</keyword>